<evidence type="ECO:0000256" key="30">
    <source>
        <dbReference type="ARBA" id="ARBA00077673"/>
    </source>
</evidence>
<keyword evidence="10" id="KW-0862">Zinc</keyword>
<sequence>MSINGSLVPSARDLIMVFPRLAQRAGAFAWYIPDQVDSLVSKMRQGGSVIAHATSANKSMATVTTSSASIFIQNTAVPEASVQANSTGLFSWVSSAVHFEGFRGFGGMFSYFGSRWALATFAVSIFLNRTHFYASSRQNLELRWRTRLLLYGLPIVLLLGEMLWVLQAMRCQTSPDYALFRYGDPDKNLAINFGGEGGFMHKLSSILLFWQDDAASCDAMSMSIKDGDKLSVLGSFSFVWPFFITICISQFVETLACALQGRQPAQDTGMTTFEHSLAFAECEAMISNALGLGVFNTSRDRPADASDSSGDQTLLTRSMILRRLNVPSEVLLISFISCVSHLSSAVLAVSGKRHKYRLVNTGIWALCYLSAFIWSFFRVMANPLGSDNDLGILRFPTVCIIGFIPHILIMIGISICAVIYSLALIVTMISLPPDAPANLTLRQRFSVAFDNLQANVQFSSSSSIKLNWSEDFYTNLLKVGFNILTAASEAVYLNEGSKIRIHDMTWLERKRLGELAESHREKLRVTIPNELTGGEIAPGLEYSDSNVTGGRSGYANERKSKSKKKGNTDGSGSDTALGMTQRRSRWELVVEFLNGVILLMTRIFARATAVSLAKLGVDYRPAWLMRHANLGTRNIKSRRHPGRASSLRDFWIIAEDGSLTLPKDSNVDVEQETRQRLLAMSSTASEDQVDDNLYQWWKGGGWWGDLDTSGDYAPLPTDDDLTSIISTSDASNMSSGWETDGQITPTEDDPFPSQSQAGNALNMSELSRLLDPKTAEEREEARILSRHLQNNGIMTRSQYRRRVNHDKAKILTLRRQGQSTSHVQIEAQVDEEQALEHFLLEQREKARVSSAQGRTWMSGADGMGAGGPQVGVKAMVEKEGEKRRAEILSIRTIRGNLSFYVHYEDFNKRLDEWVSHERIDLSQQVEWPLPEKPDAKTKKTAGKADKLDSSKTSKTSKAQKSNKRPRSATTTRDASATPTDASSKAGTRRPSLTGGKENRDPAVTILTPDVDGTPAPDDDGTVDLLDASESAAAAKAGPGENYSREEEIEKLRTGGSMTQNQTEISRVRNLERIQMGQHEIEPWYFSPYPSEFSDAEMVYICEMCLLYFDDGRQFRRHREKCTLLHPPGNEIYRDDYVSFFEIDGRRQRTWCRNLCLLSKLFLDHKTLYYDVDPFLFYCMTSRDEHGHHLVGYFSKEKESAEGYNVACILTLPQFQRKGYGRLLIAFSYELSKREGKLGSPEKPLSDLGLLGYRAFWLETIVALLMELEEQGRKDISVEEVGTLTAMTTADVLHTLQTANMLRYSQKNHHVIVLTNAVVEQRERQIEKEKLKGKRSIDAEKLVWKPPVFTASSRTWNW</sequence>
<feature type="transmembrane region" description="Helical" evidence="33">
    <location>
        <begin position="108"/>
        <end position="127"/>
    </location>
</feature>
<dbReference type="Pfam" id="PF01853">
    <property type="entry name" value="MOZ_SAS"/>
    <property type="match status" value="1"/>
</dbReference>
<evidence type="ECO:0000256" key="15">
    <source>
        <dbReference type="ARBA" id="ARBA00023163"/>
    </source>
</evidence>
<evidence type="ECO:0000256" key="17">
    <source>
        <dbReference type="ARBA" id="ARBA00023242"/>
    </source>
</evidence>
<evidence type="ECO:0000256" key="32">
    <source>
        <dbReference type="SAM" id="MobiDB-lite"/>
    </source>
</evidence>
<evidence type="ECO:0000256" key="25">
    <source>
        <dbReference type="ARBA" id="ARBA00047787"/>
    </source>
</evidence>
<keyword evidence="17" id="KW-0539">Nucleus</keyword>
<dbReference type="GO" id="GO:0003682">
    <property type="term" value="F:chromatin binding"/>
    <property type="evidence" value="ECO:0007669"/>
    <property type="project" value="TreeGrafter"/>
</dbReference>
<feature type="active site" description="Proton donor/acceptor" evidence="31">
    <location>
        <position position="1241"/>
    </location>
</feature>
<evidence type="ECO:0000256" key="31">
    <source>
        <dbReference type="PIRSR" id="PIRSR602717-51"/>
    </source>
</evidence>
<dbReference type="SUPFAM" id="SSF55729">
    <property type="entry name" value="Acyl-CoA N-acyltransferases (Nat)"/>
    <property type="match status" value="1"/>
</dbReference>
<dbReference type="GO" id="GO:0006281">
    <property type="term" value="P:DNA repair"/>
    <property type="evidence" value="ECO:0007669"/>
    <property type="project" value="UniProtKB-KW"/>
</dbReference>
<comment type="similarity">
    <text evidence="2">Belongs to the MYST (SAS/MOZ) family.</text>
</comment>
<dbReference type="GO" id="GO:0000785">
    <property type="term" value="C:chromatin"/>
    <property type="evidence" value="ECO:0007669"/>
    <property type="project" value="UniProtKB-ARBA"/>
</dbReference>
<evidence type="ECO:0000256" key="6">
    <source>
        <dbReference type="ARBA" id="ARBA00022679"/>
    </source>
</evidence>
<evidence type="ECO:0000256" key="18">
    <source>
        <dbReference type="ARBA" id="ARBA00023315"/>
    </source>
</evidence>
<evidence type="ECO:0000256" key="19">
    <source>
        <dbReference type="ARBA" id="ARBA00031065"/>
    </source>
</evidence>
<keyword evidence="6" id="KW-0808">Transferase</keyword>
<feature type="transmembrane region" description="Helical" evidence="33">
    <location>
        <begin position="361"/>
        <end position="380"/>
    </location>
</feature>
<evidence type="ECO:0000256" key="7">
    <source>
        <dbReference type="ARBA" id="ARBA00022723"/>
    </source>
</evidence>
<evidence type="ECO:0000256" key="11">
    <source>
        <dbReference type="ARBA" id="ARBA00022853"/>
    </source>
</evidence>
<keyword evidence="11" id="KW-0156">Chromatin regulator</keyword>
<keyword evidence="18" id="KW-0012">Acyltransferase</keyword>
<dbReference type="PANTHER" id="PTHR10615">
    <property type="entry name" value="HISTONE ACETYLTRANSFERASE"/>
    <property type="match status" value="1"/>
</dbReference>
<keyword evidence="33" id="KW-0812">Transmembrane</keyword>
<evidence type="ECO:0000256" key="13">
    <source>
        <dbReference type="ARBA" id="ARBA00023015"/>
    </source>
</evidence>
<dbReference type="FunFam" id="3.30.60.60:FF:000001">
    <property type="entry name" value="Histone acetyltransferase"/>
    <property type="match status" value="1"/>
</dbReference>
<dbReference type="FunFam" id="3.40.630.30:FF:000002">
    <property type="entry name" value="Histone acetyltransferase"/>
    <property type="match status" value="1"/>
</dbReference>
<evidence type="ECO:0000256" key="9">
    <source>
        <dbReference type="ARBA" id="ARBA00022771"/>
    </source>
</evidence>
<evidence type="ECO:0000256" key="10">
    <source>
        <dbReference type="ARBA" id="ARBA00022833"/>
    </source>
</evidence>
<keyword evidence="14" id="KW-0010">Activator</keyword>
<dbReference type="Pfam" id="PF11717">
    <property type="entry name" value="Tudor-knot"/>
    <property type="match status" value="1"/>
</dbReference>
<evidence type="ECO:0000256" key="29">
    <source>
        <dbReference type="ARBA" id="ARBA00076782"/>
    </source>
</evidence>
<dbReference type="SUPFAM" id="SSF54160">
    <property type="entry name" value="Chromo domain-like"/>
    <property type="match status" value="1"/>
</dbReference>
<dbReference type="InterPro" id="IPR036388">
    <property type="entry name" value="WH-like_DNA-bd_sf"/>
</dbReference>
<dbReference type="Gene3D" id="3.30.60.60">
    <property type="entry name" value="N-acetyl transferase-like"/>
    <property type="match status" value="1"/>
</dbReference>
<comment type="catalytic activity">
    <reaction evidence="26">
        <text>L-lysyl-[histone] + acetyl-CoA = N(6)-acetyl-L-lysyl-[histone] + CoA + H(+)</text>
        <dbReference type="Rhea" id="RHEA:21992"/>
        <dbReference type="Rhea" id="RHEA-COMP:9845"/>
        <dbReference type="Rhea" id="RHEA-COMP:11338"/>
        <dbReference type="ChEBI" id="CHEBI:15378"/>
        <dbReference type="ChEBI" id="CHEBI:29969"/>
        <dbReference type="ChEBI" id="CHEBI:57287"/>
        <dbReference type="ChEBI" id="CHEBI:57288"/>
        <dbReference type="ChEBI" id="CHEBI:61930"/>
        <dbReference type="EC" id="2.3.1.48"/>
    </reaction>
    <physiologicalReaction direction="left-to-right" evidence="26">
        <dbReference type="Rhea" id="RHEA:21993"/>
    </physiologicalReaction>
</comment>
<feature type="transmembrane region" description="Helical" evidence="33">
    <location>
        <begin position="588"/>
        <end position="605"/>
    </location>
</feature>
<dbReference type="CDD" id="cd04301">
    <property type="entry name" value="NAT_SF"/>
    <property type="match status" value="1"/>
</dbReference>
<comment type="subcellular location">
    <subcellularLocation>
        <location evidence="1">Nucleus</location>
    </subcellularLocation>
</comment>
<protein>
    <recommendedName>
        <fullName evidence="5">Histone acetyltransferase ESA1</fullName>
        <ecNumber evidence="4">2.3.1.48</ecNumber>
    </recommendedName>
    <alternativeName>
        <fullName evidence="27">Histone acetyltransferase esa1</fullName>
    </alternativeName>
    <alternativeName>
        <fullName evidence="19 28">protein 2-hydroxyisobutyryltransferase ESA1</fullName>
    </alternativeName>
    <alternativeName>
        <fullName evidence="21 29">protein acetyltransferase ESA1</fullName>
    </alternativeName>
    <alternativeName>
        <fullName evidence="20 30">protein crotonyltransferase ESA1</fullName>
    </alternativeName>
</protein>
<comment type="catalytic activity">
    <reaction evidence="24">
        <text>(2E)-butenoyl-CoA + L-lysyl-[protein] = N(6)-(2E)-butenoyl-L-lysyl-[protein] + CoA + H(+)</text>
        <dbReference type="Rhea" id="RHEA:53908"/>
        <dbReference type="Rhea" id="RHEA-COMP:9752"/>
        <dbReference type="Rhea" id="RHEA-COMP:13707"/>
        <dbReference type="ChEBI" id="CHEBI:15378"/>
        <dbReference type="ChEBI" id="CHEBI:29969"/>
        <dbReference type="ChEBI" id="CHEBI:57287"/>
        <dbReference type="ChEBI" id="CHEBI:57332"/>
        <dbReference type="ChEBI" id="CHEBI:137954"/>
    </reaction>
    <physiologicalReaction direction="left-to-right" evidence="24">
        <dbReference type="Rhea" id="RHEA:53909"/>
    </physiologicalReaction>
</comment>
<dbReference type="GO" id="GO:0008270">
    <property type="term" value="F:zinc ion binding"/>
    <property type="evidence" value="ECO:0007669"/>
    <property type="project" value="UniProtKB-KW"/>
</dbReference>
<dbReference type="InterPro" id="IPR002717">
    <property type="entry name" value="HAT_MYST-type"/>
</dbReference>
<dbReference type="InterPro" id="IPR050603">
    <property type="entry name" value="MYST_HAT"/>
</dbReference>
<evidence type="ECO:0000256" key="20">
    <source>
        <dbReference type="ARBA" id="ARBA00031133"/>
    </source>
</evidence>
<dbReference type="SMART" id="SM00298">
    <property type="entry name" value="CHROMO"/>
    <property type="match status" value="1"/>
</dbReference>
<evidence type="ECO:0000256" key="4">
    <source>
        <dbReference type="ARBA" id="ARBA00013184"/>
    </source>
</evidence>
<dbReference type="InParanoid" id="A0A2K1QUC9"/>
<evidence type="ECO:0000256" key="28">
    <source>
        <dbReference type="ARBA" id="ARBA00075313"/>
    </source>
</evidence>
<comment type="function">
    <text evidence="22">Catalytic component of the NuA4 histone acetyltransferase (HAT) complex which is involved in epigenetic transcriptional activation of selected genes principally by acetylation of nucleosomal histones H4, H3, H2B, H2A and H2A variant H2A.Z. Acetylates histone H4 to form H4K5ac, H4K8ac, H4K12ac and H4K16ac, histone H3 to form H3K14ac, and histone H2A to form H2AK4ac and H2AK7ac. The NuA4 complex is involved in the DNA damage response and is required for chromosome segregation. The NuA4 complex plays a direct role in repair of DNA double-strand breaks (DSBs) through homologous recombination. Recruitment to promoters depends on H3K4me. Also acetylates non-histone proteins. In addition to protein acetyltransferase, can use different acyl-CoA substrates, such as 2-hydroxyisobutanoyl-CoA (2-hydroxyisobutyryl-CoA) or (2E)-butenoyl-CoA (crotonyl-CoA), and is able to mediate protein 2-hydroxyisobutyrylation and crotonylation, respectively.</text>
</comment>
<evidence type="ECO:0000313" key="36">
    <source>
        <dbReference type="Proteomes" id="UP000243797"/>
    </source>
</evidence>
<evidence type="ECO:0000256" key="14">
    <source>
        <dbReference type="ARBA" id="ARBA00023159"/>
    </source>
</evidence>
<dbReference type="Gene3D" id="1.10.10.10">
    <property type="entry name" value="Winged helix-like DNA-binding domain superfamily/Winged helix DNA-binding domain"/>
    <property type="match status" value="1"/>
</dbReference>
<evidence type="ECO:0000256" key="2">
    <source>
        <dbReference type="ARBA" id="ARBA00010107"/>
    </source>
</evidence>
<reference evidence="35 36" key="1">
    <citation type="submission" date="2017-06" db="EMBL/GenBank/DDBJ databases">
        <title>Draft genome sequence of a variant of Elsinoe murrayae.</title>
        <authorList>
            <person name="Cheng Q."/>
        </authorList>
    </citation>
    <scope>NUCLEOTIDE SEQUENCE [LARGE SCALE GENOMIC DNA]</scope>
    <source>
        <strain evidence="35 36">CQ-2017a</strain>
    </source>
</reference>
<feature type="transmembrane region" description="Helical" evidence="33">
    <location>
        <begin position="400"/>
        <end position="426"/>
    </location>
</feature>
<gene>
    <name evidence="35" type="ORF">CAC42_5191</name>
</gene>
<evidence type="ECO:0000256" key="22">
    <source>
        <dbReference type="ARBA" id="ARBA00045805"/>
    </source>
</evidence>
<proteinExistence type="inferred from homology"/>
<dbReference type="GO" id="GO:0106226">
    <property type="term" value="F:peptide 2-hydroxyisobutyryltransferase activity"/>
    <property type="evidence" value="ECO:0007669"/>
    <property type="project" value="RHEA"/>
</dbReference>
<feature type="region of interest" description="Disordered" evidence="32">
    <location>
        <begin position="542"/>
        <end position="577"/>
    </location>
</feature>
<keyword evidence="36" id="KW-1185">Reference proteome</keyword>
<feature type="compositionally biased region" description="Low complexity" evidence="32">
    <location>
        <begin position="967"/>
        <end position="983"/>
    </location>
</feature>
<keyword evidence="8" id="KW-0227">DNA damage</keyword>
<evidence type="ECO:0000256" key="21">
    <source>
        <dbReference type="ARBA" id="ARBA00031553"/>
    </source>
</evidence>
<feature type="transmembrane region" description="Helical" evidence="33">
    <location>
        <begin position="230"/>
        <end position="252"/>
    </location>
</feature>
<feature type="domain" description="MYST-type HAT" evidence="34">
    <location>
        <begin position="1065"/>
        <end position="1345"/>
    </location>
</feature>
<keyword evidence="13" id="KW-0805">Transcription regulation</keyword>
<dbReference type="InterPro" id="IPR025995">
    <property type="entry name" value="Tudor-knot"/>
</dbReference>
<keyword evidence="33" id="KW-0472">Membrane</keyword>
<dbReference type="PANTHER" id="PTHR10615:SF218">
    <property type="entry name" value="HISTONE ACETYLTRANSFERASE ESA1"/>
    <property type="match status" value="1"/>
</dbReference>
<evidence type="ECO:0000256" key="24">
    <source>
        <dbReference type="ARBA" id="ARBA00047752"/>
    </source>
</evidence>
<dbReference type="STRING" id="2082308.A0A2K1QUC9"/>
<dbReference type="InterPro" id="IPR040706">
    <property type="entry name" value="Zf-MYST"/>
</dbReference>
<dbReference type="OrthoDB" id="66726at2759"/>
<evidence type="ECO:0000256" key="27">
    <source>
        <dbReference type="ARBA" id="ARBA00074445"/>
    </source>
</evidence>
<feature type="region of interest" description="Disordered" evidence="32">
    <location>
        <begin position="925"/>
        <end position="1021"/>
    </location>
</feature>
<comment type="catalytic activity">
    <reaction evidence="25">
        <text>L-lysyl-[protein] + acetyl-CoA = N(6)-acetyl-L-lysyl-[protein] + CoA + H(+)</text>
        <dbReference type="Rhea" id="RHEA:45948"/>
        <dbReference type="Rhea" id="RHEA-COMP:9752"/>
        <dbReference type="Rhea" id="RHEA-COMP:10731"/>
        <dbReference type="ChEBI" id="CHEBI:15378"/>
        <dbReference type="ChEBI" id="CHEBI:29969"/>
        <dbReference type="ChEBI" id="CHEBI:57287"/>
        <dbReference type="ChEBI" id="CHEBI:57288"/>
        <dbReference type="ChEBI" id="CHEBI:61930"/>
    </reaction>
    <physiologicalReaction direction="left-to-right" evidence="25">
        <dbReference type="Rhea" id="RHEA:45949"/>
    </physiologicalReaction>
</comment>
<keyword evidence="7" id="KW-0479">Metal-binding</keyword>
<dbReference type="Gene3D" id="2.30.30.140">
    <property type="match status" value="1"/>
</dbReference>
<dbReference type="Gene3D" id="3.40.630.30">
    <property type="match status" value="1"/>
</dbReference>
<comment type="subunit">
    <text evidence="3">Component of the NuA4 histone acetyltransferase complex.</text>
</comment>
<evidence type="ECO:0000256" key="1">
    <source>
        <dbReference type="ARBA" id="ARBA00004123"/>
    </source>
</evidence>
<evidence type="ECO:0000256" key="23">
    <source>
        <dbReference type="ARBA" id="ARBA00047557"/>
    </source>
</evidence>
<dbReference type="GO" id="GO:0032991">
    <property type="term" value="C:protein-containing complex"/>
    <property type="evidence" value="ECO:0007669"/>
    <property type="project" value="UniProtKB-ARBA"/>
</dbReference>
<evidence type="ECO:0000259" key="34">
    <source>
        <dbReference type="PROSITE" id="PS51726"/>
    </source>
</evidence>
<dbReference type="Pfam" id="PF17772">
    <property type="entry name" value="zf-MYST"/>
    <property type="match status" value="1"/>
</dbReference>
<dbReference type="InterPro" id="IPR016181">
    <property type="entry name" value="Acyl_CoA_acyltransferase"/>
</dbReference>
<dbReference type="Proteomes" id="UP000243797">
    <property type="component" value="Unassembled WGS sequence"/>
</dbReference>
<evidence type="ECO:0000256" key="33">
    <source>
        <dbReference type="SAM" id="Phobius"/>
    </source>
</evidence>
<keyword evidence="16" id="KW-0234">DNA repair</keyword>
<evidence type="ECO:0000313" key="35">
    <source>
        <dbReference type="EMBL" id="PNS18652.1"/>
    </source>
</evidence>
<dbReference type="InterPro" id="IPR000953">
    <property type="entry name" value="Chromo/chromo_shadow_dom"/>
</dbReference>
<dbReference type="PROSITE" id="PS51726">
    <property type="entry name" value="MYST_HAT"/>
    <property type="match status" value="1"/>
</dbReference>
<organism evidence="35 36">
    <name type="scientific">Sphaceloma murrayae</name>
    <dbReference type="NCBI Taxonomy" id="2082308"/>
    <lineage>
        <taxon>Eukaryota</taxon>
        <taxon>Fungi</taxon>
        <taxon>Dikarya</taxon>
        <taxon>Ascomycota</taxon>
        <taxon>Pezizomycotina</taxon>
        <taxon>Dothideomycetes</taxon>
        <taxon>Dothideomycetidae</taxon>
        <taxon>Myriangiales</taxon>
        <taxon>Elsinoaceae</taxon>
        <taxon>Sphaceloma</taxon>
    </lineage>
</organism>
<feature type="compositionally biased region" description="Basic and acidic residues" evidence="32">
    <location>
        <begin position="929"/>
        <end position="951"/>
    </location>
</feature>
<keyword evidence="12" id="KW-0007">Acetylation</keyword>
<accession>A0A2K1QUC9</accession>
<keyword evidence="15" id="KW-0804">Transcription</keyword>
<keyword evidence="9" id="KW-0863">Zinc-finger</keyword>
<keyword evidence="33" id="KW-1133">Transmembrane helix</keyword>
<evidence type="ECO:0000256" key="8">
    <source>
        <dbReference type="ARBA" id="ARBA00022763"/>
    </source>
</evidence>
<evidence type="ECO:0000256" key="12">
    <source>
        <dbReference type="ARBA" id="ARBA00022990"/>
    </source>
</evidence>
<name>A0A2K1QUC9_9PEZI</name>
<dbReference type="GO" id="GO:0005634">
    <property type="term" value="C:nucleus"/>
    <property type="evidence" value="ECO:0007669"/>
    <property type="project" value="UniProtKB-SubCell"/>
</dbReference>
<dbReference type="GO" id="GO:0140064">
    <property type="term" value="F:peptide crotonyltransferase activity"/>
    <property type="evidence" value="ECO:0007669"/>
    <property type="project" value="RHEA"/>
</dbReference>
<dbReference type="GO" id="GO:0004402">
    <property type="term" value="F:histone acetyltransferase activity"/>
    <property type="evidence" value="ECO:0007669"/>
    <property type="project" value="InterPro"/>
</dbReference>
<comment type="caution">
    <text evidence="35">The sequence shown here is derived from an EMBL/GenBank/DDBJ whole genome shotgun (WGS) entry which is preliminary data.</text>
</comment>
<evidence type="ECO:0000256" key="16">
    <source>
        <dbReference type="ARBA" id="ARBA00023204"/>
    </source>
</evidence>
<evidence type="ECO:0000256" key="3">
    <source>
        <dbReference type="ARBA" id="ARBA00011353"/>
    </source>
</evidence>
<dbReference type="EC" id="2.3.1.48" evidence="4"/>
<dbReference type="EMBL" id="NKHZ01000039">
    <property type="protein sequence ID" value="PNS18652.1"/>
    <property type="molecule type" value="Genomic_DNA"/>
</dbReference>
<feature type="transmembrane region" description="Helical" evidence="33">
    <location>
        <begin position="148"/>
        <end position="169"/>
    </location>
</feature>
<evidence type="ECO:0000256" key="26">
    <source>
        <dbReference type="ARBA" id="ARBA00048940"/>
    </source>
</evidence>
<dbReference type="FunFam" id="2.30.30.140:FF:000013">
    <property type="entry name" value="Histone acetyltransferase"/>
    <property type="match status" value="1"/>
</dbReference>
<comment type="catalytic activity">
    <reaction evidence="23">
        <text>2-hydroxyisobutanoyl-CoA + L-lysyl-[protein] = N(6)-(2-hydroxyisobutanoyl)-L-lysyl-[protein] + CoA + H(+)</text>
        <dbReference type="Rhea" id="RHEA:24180"/>
        <dbReference type="Rhea" id="RHEA-COMP:9752"/>
        <dbReference type="Rhea" id="RHEA-COMP:15921"/>
        <dbReference type="ChEBI" id="CHEBI:15378"/>
        <dbReference type="ChEBI" id="CHEBI:29969"/>
        <dbReference type="ChEBI" id="CHEBI:57287"/>
        <dbReference type="ChEBI" id="CHEBI:131780"/>
        <dbReference type="ChEBI" id="CHEBI:144968"/>
    </reaction>
    <physiologicalReaction direction="left-to-right" evidence="23">
        <dbReference type="Rhea" id="RHEA:24181"/>
    </physiologicalReaction>
</comment>
<dbReference type="GO" id="GO:0003712">
    <property type="term" value="F:transcription coregulator activity"/>
    <property type="evidence" value="ECO:0007669"/>
    <property type="project" value="TreeGrafter"/>
</dbReference>
<evidence type="ECO:0000256" key="5">
    <source>
        <dbReference type="ARBA" id="ARBA00022255"/>
    </source>
</evidence>
<dbReference type="FunFam" id="1.10.10.10:FF:000022">
    <property type="entry name" value="Histone acetyltransferase"/>
    <property type="match status" value="1"/>
</dbReference>
<dbReference type="InterPro" id="IPR016197">
    <property type="entry name" value="Chromo-like_dom_sf"/>
</dbReference>
<dbReference type="GO" id="GO:0006357">
    <property type="term" value="P:regulation of transcription by RNA polymerase II"/>
    <property type="evidence" value="ECO:0007669"/>
    <property type="project" value="TreeGrafter"/>
</dbReference>